<keyword evidence="2" id="KW-1185">Reference proteome</keyword>
<dbReference type="RefSeq" id="WP_084236503.1">
    <property type="nucleotide sequence ID" value="NZ_FWXT01000001.1"/>
</dbReference>
<sequence length="156" mass="17563">MKNLHLKLFFGIHLLFVFVGSNLFDYKSKFIDSIVLPYASYTGGGFGYSFFSPNVGNQTVVKVYTLRSDKTLRQDAFGTGTSMFDSRFGAAIHTFRNRKAYELMSRIVASYVFAKYPGSAIAHISVGEYQVPTVTAYRLNQSSATYREVYTGTYTQ</sequence>
<accession>A0A1W1YUK9</accession>
<dbReference type="AlphaFoldDB" id="A0A1W1YUK9"/>
<protein>
    <submittedName>
        <fullName evidence="1">Uncharacterized protein</fullName>
    </submittedName>
</protein>
<evidence type="ECO:0000313" key="2">
    <source>
        <dbReference type="Proteomes" id="UP000192756"/>
    </source>
</evidence>
<gene>
    <name evidence="1" type="ORF">SAMN04488524_0170</name>
</gene>
<dbReference type="EMBL" id="FWXT01000001">
    <property type="protein sequence ID" value="SMC39867.1"/>
    <property type="molecule type" value="Genomic_DNA"/>
</dbReference>
<dbReference type="STRING" id="151894.SAMN04488524_0170"/>
<organism evidence="1 2">
    <name type="scientific">Pedobacter africanus</name>
    <dbReference type="NCBI Taxonomy" id="151894"/>
    <lineage>
        <taxon>Bacteria</taxon>
        <taxon>Pseudomonadati</taxon>
        <taxon>Bacteroidota</taxon>
        <taxon>Sphingobacteriia</taxon>
        <taxon>Sphingobacteriales</taxon>
        <taxon>Sphingobacteriaceae</taxon>
        <taxon>Pedobacter</taxon>
    </lineage>
</organism>
<proteinExistence type="predicted"/>
<dbReference type="Proteomes" id="UP000192756">
    <property type="component" value="Unassembled WGS sequence"/>
</dbReference>
<name>A0A1W1YUK9_9SPHI</name>
<dbReference type="OrthoDB" id="759685at2"/>
<evidence type="ECO:0000313" key="1">
    <source>
        <dbReference type="EMBL" id="SMC39867.1"/>
    </source>
</evidence>
<reference evidence="2" key="1">
    <citation type="submission" date="2017-04" db="EMBL/GenBank/DDBJ databases">
        <authorList>
            <person name="Varghese N."/>
            <person name="Submissions S."/>
        </authorList>
    </citation>
    <scope>NUCLEOTIDE SEQUENCE [LARGE SCALE GENOMIC DNA]</scope>
    <source>
        <strain evidence="2">DSM 12126</strain>
    </source>
</reference>